<dbReference type="Proteomes" id="UP000006757">
    <property type="component" value="Unassembled WGS sequence"/>
</dbReference>
<dbReference type="InParanoid" id="K1WV87"/>
<feature type="region of interest" description="Disordered" evidence="1">
    <location>
        <begin position="279"/>
        <end position="316"/>
    </location>
</feature>
<feature type="compositionally biased region" description="Basic residues" evidence="1">
    <location>
        <begin position="303"/>
        <end position="316"/>
    </location>
</feature>
<feature type="transmembrane region" description="Helical" evidence="2">
    <location>
        <begin position="155"/>
        <end position="176"/>
    </location>
</feature>
<gene>
    <name evidence="3" type="ORF">A1Q2_00964</name>
</gene>
<name>K1WV87_TRIAC</name>
<protein>
    <submittedName>
        <fullName evidence="3">Uncharacterized protein</fullName>
    </submittedName>
</protein>
<evidence type="ECO:0000313" key="3">
    <source>
        <dbReference type="EMBL" id="EKD04734.1"/>
    </source>
</evidence>
<dbReference type="EMBL" id="AMBO01000191">
    <property type="protein sequence ID" value="EKD04734.1"/>
    <property type="molecule type" value="Genomic_DNA"/>
</dbReference>
<dbReference type="eggNOG" id="ENOG502S5VT">
    <property type="taxonomic scope" value="Eukaryota"/>
</dbReference>
<feature type="transmembrane region" description="Helical" evidence="2">
    <location>
        <begin position="95"/>
        <end position="117"/>
    </location>
</feature>
<dbReference type="AlphaFoldDB" id="K1WV87"/>
<dbReference type="OrthoDB" id="2520628at2759"/>
<feature type="transmembrane region" description="Helical" evidence="2">
    <location>
        <begin position="188"/>
        <end position="211"/>
    </location>
</feature>
<evidence type="ECO:0000313" key="4">
    <source>
        <dbReference type="Proteomes" id="UP000006757"/>
    </source>
</evidence>
<feature type="transmembrane region" description="Helical" evidence="2">
    <location>
        <begin position="231"/>
        <end position="248"/>
    </location>
</feature>
<keyword evidence="2" id="KW-0472">Membrane</keyword>
<comment type="caution">
    <text evidence="3">The sequence shown here is derived from an EMBL/GenBank/DDBJ whole genome shotgun (WGS) entry which is preliminary data.</text>
</comment>
<keyword evidence="2" id="KW-0812">Transmembrane</keyword>
<sequence>MGIENSLTVHLLRKLFAELQSLAVLGLTKLEIDPKSLSSGSLDLPIVPVARLVGHLQSTNVHDTLFPFVRFGCVHALRVALGWAQASKNAPKGRAALLSLAGYLVMAFASGISQFIVSAVPSFLLNFLLAALDGLLRGTGSCGMASAAVSKGLPAWSGIVLAPIATCGGGWLAQLLGIGDGIPRAPSFLNGGVMGTLDVWGSMATAAIYLALTGAPGPWSASVQKVDTGSARAVAIIFFACLFAARVWTQNLLTLRNNAKQQAAMRPVAIKEKEMEKVEVSAESSEVDTEVVKASAVTGTSAAKKRKNKKKKAAAH</sequence>
<reference evidence="3 4" key="1">
    <citation type="journal article" date="2012" name="Eukaryot. Cell">
        <title>Genome sequence of the Trichosporon asahii environmental strain CBS 8904.</title>
        <authorList>
            <person name="Yang R.Y."/>
            <person name="Li H.T."/>
            <person name="Zhu H."/>
            <person name="Zhou G.P."/>
            <person name="Wang M."/>
            <person name="Wang L."/>
        </authorList>
    </citation>
    <scope>NUCLEOTIDE SEQUENCE [LARGE SCALE GENOMIC DNA]</scope>
    <source>
        <strain evidence="3 4">CBS 8904</strain>
    </source>
</reference>
<keyword evidence="2" id="KW-1133">Transmembrane helix</keyword>
<evidence type="ECO:0000256" key="1">
    <source>
        <dbReference type="SAM" id="MobiDB-lite"/>
    </source>
</evidence>
<accession>K1WV87</accession>
<organism evidence="3 4">
    <name type="scientific">Trichosporon asahii var. asahii (strain CBS 8904)</name>
    <name type="common">Yeast</name>
    <dbReference type="NCBI Taxonomy" id="1220162"/>
    <lineage>
        <taxon>Eukaryota</taxon>
        <taxon>Fungi</taxon>
        <taxon>Dikarya</taxon>
        <taxon>Basidiomycota</taxon>
        <taxon>Agaricomycotina</taxon>
        <taxon>Tremellomycetes</taxon>
        <taxon>Trichosporonales</taxon>
        <taxon>Trichosporonaceae</taxon>
        <taxon>Trichosporon</taxon>
    </lineage>
</organism>
<proteinExistence type="predicted"/>
<dbReference type="HOGENOM" id="CLU_880502_0_0_1"/>
<keyword evidence="4" id="KW-1185">Reference proteome</keyword>
<evidence type="ECO:0000256" key="2">
    <source>
        <dbReference type="SAM" id="Phobius"/>
    </source>
</evidence>